<name>A0A840FRG1_9BURK</name>
<reference evidence="1 2" key="1">
    <citation type="submission" date="2020-08" db="EMBL/GenBank/DDBJ databases">
        <title>Genomic Encyclopedia of Type Strains, Phase IV (KMG-V): Genome sequencing to study the core and pangenomes of soil and plant-associated prokaryotes.</title>
        <authorList>
            <person name="Whitman W."/>
        </authorList>
    </citation>
    <scope>NUCLEOTIDE SEQUENCE [LARGE SCALE GENOMIC DNA]</scope>
    <source>
        <strain evidence="1 2">34/80</strain>
    </source>
</reference>
<dbReference type="EMBL" id="JACIFZ010000010">
    <property type="protein sequence ID" value="MBB4225176.1"/>
    <property type="molecule type" value="Genomic_DNA"/>
</dbReference>
<proteinExistence type="predicted"/>
<accession>A0A840FRG1</accession>
<dbReference type="AlphaFoldDB" id="A0A840FRG1"/>
<protein>
    <submittedName>
        <fullName evidence="1">Uncharacterized protein</fullName>
    </submittedName>
</protein>
<sequence>MNQQQARQNQKAQEGAYRHNFFLHPRLHVRNAL</sequence>
<comment type="caution">
    <text evidence="1">The sequence shown here is derived from an EMBL/GenBank/DDBJ whole genome shotgun (WGS) entry which is preliminary data.</text>
</comment>
<organism evidence="1 2">
    <name type="scientific">Variovorax guangxiensis</name>
    <dbReference type="NCBI Taxonomy" id="1775474"/>
    <lineage>
        <taxon>Bacteria</taxon>
        <taxon>Pseudomonadati</taxon>
        <taxon>Pseudomonadota</taxon>
        <taxon>Betaproteobacteria</taxon>
        <taxon>Burkholderiales</taxon>
        <taxon>Comamonadaceae</taxon>
        <taxon>Variovorax</taxon>
    </lineage>
</organism>
<evidence type="ECO:0000313" key="1">
    <source>
        <dbReference type="EMBL" id="MBB4225176.1"/>
    </source>
</evidence>
<gene>
    <name evidence="1" type="ORF">GGD71_005985</name>
</gene>
<evidence type="ECO:0000313" key="2">
    <source>
        <dbReference type="Proteomes" id="UP000524450"/>
    </source>
</evidence>
<dbReference type="Proteomes" id="UP000524450">
    <property type="component" value="Unassembled WGS sequence"/>
</dbReference>